<gene>
    <name evidence="1" type="ORF">N7498_010278</name>
</gene>
<keyword evidence="2" id="KW-1185">Reference proteome</keyword>
<dbReference type="Proteomes" id="UP001150904">
    <property type="component" value="Unassembled WGS sequence"/>
</dbReference>
<evidence type="ECO:0000313" key="2">
    <source>
        <dbReference type="Proteomes" id="UP001150904"/>
    </source>
</evidence>
<name>A0A9W9J651_9EURO</name>
<sequence length="286" mass="31372">MLDVALVNYTSMHGSYHGYFEDYVEYVKKEVPTTLDNLMQPSGIGNGYFECTVSAGGTNISTTTCPYKLPASDNVNVNLVIYYTPLNATAFWDWLLSGYGLQRTWVQLTDHVIENHCSTHIRPNQPVCHEQVYTWKGYPMAADNIVVSDPATIIESTYPKIANLKDTIALTRILISTGSWGGSTDDAVLGISTAVFTMVQKKELDEEIIMALLLVVPFLGEIDAISESLAGLADIIKMFSDVSLLADSIYEVATASDTKKAIMGIFGVLLLGGVRTVEEFQTMGRL</sequence>
<protein>
    <submittedName>
        <fullName evidence="1">Uncharacterized protein</fullName>
    </submittedName>
</protein>
<dbReference type="AlphaFoldDB" id="A0A9W9J651"/>
<dbReference type="GeneID" id="83184635"/>
<proteinExistence type="predicted"/>
<accession>A0A9W9J651</accession>
<comment type="caution">
    <text evidence="1">The sequence shown here is derived from an EMBL/GenBank/DDBJ whole genome shotgun (WGS) entry which is preliminary data.</text>
</comment>
<reference evidence="1" key="1">
    <citation type="submission" date="2022-12" db="EMBL/GenBank/DDBJ databases">
        <authorList>
            <person name="Petersen C."/>
        </authorList>
    </citation>
    <scope>NUCLEOTIDE SEQUENCE</scope>
    <source>
        <strain evidence="1">IBT 15544</strain>
    </source>
</reference>
<dbReference type="RefSeq" id="XP_058304233.1">
    <property type="nucleotide sequence ID" value="XM_058457334.1"/>
</dbReference>
<organism evidence="1 2">
    <name type="scientific">Penicillium cinerascens</name>
    <dbReference type="NCBI Taxonomy" id="70096"/>
    <lineage>
        <taxon>Eukaryota</taxon>
        <taxon>Fungi</taxon>
        <taxon>Dikarya</taxon>
        <taxon>Ascomycota</taxon>
        <taxon>Pezizomycotina</taxon>
        <taxon>Eurotiomycetes</taxon>
        <taxon>Eurotiomycetidae</taxon>
        <taxon>Eurotiales</taxon>
        <taxon>Aspergillaceae</taxon>
        <taxon>Penicillium</taxon>
    </lineage>
</organism>
<evidence type="ECO:0000313" key="1">
    <source>
        <dbReference type="EMBL" id="KAJ5191293.1"/>
    </source>
</evidence>
<dbReference type="OrthoDB" id="4368437at2759"/>
<dbReference type="EMBL" id="JAPQKR010000016">
    <property type="protein sequence ID" value="KAJ5191293.1"/>
    <property type="molecule type" value="Genomic_DNA"/>
</dbReference>
<reference evidence="1" key="2">
    <citation type="journal article" date="2023" name="IMA Fungus">
        <title>Comparative genomic study of the Penicillium genus elucidates a diverse pangenome and 15 lateral gene transfer events.</title>
        <authorList>
            <person name="Petersen C."/>
            <person name="Sorensen T."/>
            <person name="Nielsen M.R."/>
            <person name="Sondergaard T.E."/>
            <person name="Sorensen J.L."/>
            <person name="Fitzpatrick D.A."/>
            <person name="Frisvad J.C."/>
            <person name="Nielsen K.L."/>
        </authorList>
    </citation>
    <scope>NUCLEOTIDE SEQUENCE</scope>
    <source>
        <strain evidence="1">IBT 15544</strain>
    </source>
</reference>